<dbReference type="Proteomes" id="UP001164776">
    <property type="component" value="Unassembled WGS sequence"/>
</dbReference>
<dbReference type="PANTHER" id="PTHR46327">
    <property type="entry name" value="F16F4.11 PROTEIN-RELATED"/>
    <property type="match status" value="1"/>
</dbReference>
<evidence type="ECO:0000313" key="4">
    <source>
        <dbReference type="Proteomes" id="UP001164776"/>
    </source>
</evidence>
<dbReference type="PANTHER" id="PTHR46327:SF16">
    <property type="entry name" value="MYB_SANT-LIKE DNA-BINDING DOMAIN-CONTAINING PROTEIN"/>
    <property type="match status" value="1"/>
</dbReference>
<evidence type="ECO:0000256" key="1">
    <source>
        <dbReference type="SAM" id="MobiDB-lite"/>
    </source>
</evidence>
<dbReference type="OrthoDB" id="641566at2759"/>
<feature type="compositionally biased region" description="Polar residues" evidence="1">
    <location>
        <begin position="1"/>
        <end position="11"/>
    </location>
</feature>
<dbReference type="Pfam" id="PF13837">
    <property type="entry name" value="Myb_DNA-bind_4"/>
    <property type="match status" value="1"/>
</dbReference>
<organism evidence="3 4">
    <name type="scientific">Paspalum vaginatum</name>
    <name type="common">seashore paspalum</name>
    <dbReference type="NCBI Taxonomy" id="158149"/>
    <lineage>
        <taxon>Eukaryota</taxon>
        <taxon>Viridiplantae</taxon>
        <taxon>Streptophyta</taxon>
        <taxon>Embryophyta</taxon>
        <taxon>Tracheophyta</taxon>
        <taxon>Spermatophyta</taxon>
        <taxon>Magnoliopsida</taxon>
        <taxon>Liliopsida</taxon>
        <taxon>Poales</taxon>
        <taxon>Poaceae</taxon>
        <taxon>PACMAD clade</taxon>
        <taxon>Panicoideae</taxon>
        <taxon>Andropogonodae</taxon>
        <taxon>Paspaleae</taxon>
        <taxon>Paspalinae</taxon>
        <taxon>Paspalum</taxon>
    </lineage>
</organism>
<dbReference type="AlphaFoldDB" id="A0A9W7XA00"/>
<feature type="compositionally biased region" description="Acidic residues" evidence="1">
    <location>
        <begin position="88"/>
        <end position="100"/>
    </location>
</feature>
<dbReference type="EMBL" id="MU630030">
    <property type="protein sequence ID" value="KAJ1254504.1"/>
    <property type="molecule type" value="Genomic_DNA"/>
</dbReference>
<reference evidence="3 4" key="1">
    <citation type="submission" date="2022-10" db="EMBL/GenBank/DDBJ databases">
        <title>WGS assembly of Paspalum vaginatum 540-79.</title>
        <authorList>
            <person name="Sun G."/>
            <person name="Wase N."/>
            <person name="Shu S."/>
            <person name="Jenkins J."/>
            <person name="Zhou B."/>
            <person name="Torres-Rodriguez J."/>
            <person name="Chen C."/>
            <person name="Sandor L."/>
            <person name="Plott C."/>
            <person name="Yoshinga Y."/>
            <person name="Daum C."/>
            <person name="Qi P."/>
            <person name="Barry K."/>
            <person name="Lipzen A."/>
            <person name="Berry L."/>
            <person name="Pedersen C."/>
            <person name="Gottilla T."/>
            <person name="Foltz A."/>
            <person name="Yu H."/>
            <person name="O'Malley R."/>
            <person name="Zhang C."/>
            <person name="Devos K."/>
            <person name="Sigmon B."/>
            <person name="Yu B."/>
            <person name="Obata T."/>
            <person name="Schmutz J."/>
            <person name="Schnable J."/>
        </authorList>
    </citation>
    <scope>NUCLEOTIDE SEQUENCE [LARGE SCALE GENOMIC DNA]</scope>
    <source>
        <strain evidence="4">cv. 540-79</strain>
    </source>
</reference>
<feature type="region of interest" description="Disordered" evidence="1">
    <location>
        <begin position="56"/>
        <end position="112"/>
    </location>
</feature>
<keyword evidence="4" id="KW-1185">Reference proteome</keyword>
<dbReference type="Gene3D" id="1.10.10.60">
    <property type="entry name" value="Homeodomain-like"/>
    <property type="match status" value="1"/>
</dbReference>
<proteinExistence type="predicted"/>
<sequence length="209" mass="23328">MESNNPGSTMQGAPYDSLDLHGSSMQMHAPSSGKQIFSNAQVPGNFTMSMNRITEPDEFPGFQLEDHGKPDTHYHHHSHSHHSKNCMSDDEEHDMTEDVTDTPSGKGKKGSAWHRMKWTDSMVKLLITAVSYTGDDHGADLGGSRRNFTIMQKKGKWKAISKVLGERGCHVSPQQCEDKFNDLNKRYKRLTEILGRGDCLRCCGESSTS</sequence>
<gene>
    <name evidence="3" type="ORF">BS78_K043100</name>
</gene>
<comment type="caution">
    <text evidence="3">The sequence shown here is derived from an EMBL/GenBank/DDBJ whole genome shotgun (WGS) entry which is preliminary data.</text>
</comment>
<evidence type="ECO:0000259" key="2">
    <source>
        <dbReference type="Pfam" id="PF13837"/>
    </source>
</evidence>
<feature type="compositionally biased region" description="Basic and acidic residues" evidence="1">
    <location>
        <begin position="64"/>
        <end position="73"/>
    </location>
</feature>
<name>A0A9W7XA00_9POAL</name>
<dbReference type="InterPro" id="IPR044822">
    <property type="entry name" value="Myb_DNA-bind_4"/>
</dbReference>
<evidence type="ECO:0000313" key="3">
    <source>
        <dbReference type="EMBL" id="KAJ1254504.1"/>
    </source>
</evidence>
<feature type="domain" description="Myb/SANT-like DNA-binding" evidence="2">
    <location>
        <begin position="115"/>
        <end position="193"/>
    </location>
</feature>
<feature type="region of interest" description="Disordered" evidence="1">
    <location>
        <begin position="1"/>
        <end position="31"/>
    </location>
</feature>
<feature type="compositionally biased region" description="Basic residues" evidence="1">
    <location>
        <begin position="74"/>
        <end position="84"/>
    </location>
</feature>
<protein>
    <recommendedName>
        <fullName evidence="2">Myb/SANT-like DNA-binding domain-containing protein</fullName>
    </recommendedName>
</protein>
<accession>A0A9W7XA00</accession>